<keyword evidence="3" id="KW-1185">Reference proteome</keyword>
<comment type="caution">
    <text evidence="2">The sequence shown here is derived from an EMBL/GenBank/DDBJ whole genome shotgun (WGS) entry which is preliminary data.</text>
</comment>
<name>A0A6S7LRX2_PARCT</name>
<dbReference type="AlphaFoldDB" id="A0A6S7LRX2"/>
<feature type="compositionally biased region" description="Basic and acidic residues" evidence="1">
    <location>
        <begin position="47"/>
        <end position="57"/>
    </location>
</feature>
<dbReference type="EMBL" id="CACRXK020026523">
    <property type="protein sequence ID" value="CAB4040249.1"/>
    <property type="molecule type" value="Genomic_DNA"/>
</dbReference>
<accession>A0A6S7LRX2</accession>
<dbReference type="OrthoDB" id="5973575at2759"/>
<feature type="non-terminal residue" evidence="2">
    <location>
        <position position="421"/>
    </location>
</feature>
<evidence type="ECO:0000313" key="2">
    <source>
        <dbReference type="EMBL" id="CAB4040249.1"/>
    </source>
</evidence>
<dbReference type="PANTHER" id="PTHR47331">
    <property type="entry name" value="PHD-TYPE DOMAIN-CONTAINING PROTEIN"/>
    <property type="match status" value="1"/>
</dbReference>
<proteinExistence type="predicted"/>
<gene>
    <name evidence="2" type="ORF">PACLA_8A050967</name>
</gene>
<evidence type="ECO:0000256" key="1">
    <source>
        <dbReference type="SAM" id="MobiDB-lite"/>
    </source>
</evidence>
<sequence length="421" mass="48411">MEKLPEQFRLTITRGQNFLEWSMEEMLNAFEKELEHREAHNAVGTNSDREQERHERNSGNIKKYGQHHHGTAAALLANERRGNYTFCLKNHNHEDCEGVKDPRTRKSLARKYEAFVVPEICRIQNSHVEIARREYPHLKGIWFSDVSKCQGELEIDVLIGADYLWNFQTGVTKRGKSGEPVAIETELGWVLSGPLRVQDIEGAELAQVNFVAQTMNNEDSLESNVQKLWSFEGLGICEEDKVHEEFLDGISFTGSRYAVKLPWKESHDKLPDNYANSLGRMKNQLRRLKKEPALLTEYDSIIREQVEQGIVEPVAALEKVDKVNYLPHQAVIRKDAVTTKVWVVYDASSKECSRYAVKLPWKESHDKLPDNYANSLGRMKNQLRRLKKEPALLTEYDDSIVREQVEQGIVEPVAALEKVDK</sequence>
<feature type="region of interest" description="Disordered" evidence="1">
    <location>
        <begin position="41"/>
        <end position="65"/>
    </location>
</feature>
<dbReference type="Proteomes" id="UP001152795">
    <property type="component" value="Unassembled WGS sequence"/>
</dbReference>
<protein>
    <submittedName>
        <fullName evidence="2">Uncharacterized protein</fullName>
    </submittedName>
</protein>
<dbReference type="PANTHER" id="PTHR47331:SF1">
    <property type="entry name" value="GAG-LIKE PROTEIN"/>
    <property type="match status" value="1"/>
</dbReference>
<reference evidence="2" key="1">
    <citation type="submission" date="2020-04" db="EMBL/GenBank/DDBJ databases">
        <authorList>
            <person name="Alioto T."/>
            <person name="Alioto T."/>
            <person name="Gomez Garrido J."/>
        </authorList>
    </citation>
    <scope>NUCLEOTIDE SEQUENCE</scope>
    <source>
        <strain evidence="2">A484AB</strain>
    </source>
</reference>
<evidence type="ECO:0000313" key="3">
    <source>
        <dbReference type="Proteomes" id="UP001152795"/>
    </source>
</evidence>
<organism evidence="2 3">
    <name type="scientific">Paramuricea clavata</name>
    <name type="common">Red gorgonian</name>
    <name type="synonym">Violescent sea-whip</name>
    <dbReference type="NCBI Taxonomy" id="317549"/>
    <lineage>
        <taxon>Eukaryota</taxon>
        <taxon>Metazoa</taxon>
        <taxon>Cnidaria</taxon>
        <taxon>Anthozoa</taxon>
        <taxon>Octocorallia</taxon>
        <taxon>Malacalcyonacea</taxon>
        <taxon>Plexauridae</taxon>
        <taxon>Paramuricea</taxon>
    </lineage>
</organism>